<dbReference type="InterPro" id="IPR050515">
    <property type="entry name" value="Beta-lactam/transpept"/>
</dbReference>
<dbReference type="Proteomes" id="UP001500221">
    <property type="component" value="Unassembled WGS sequence"/>
</dbReference>
<dbReference type="Pfam" id="PF00905">
    <property type="entry name" value="Transpeptidase"/>
    <property type="match status" value="1"/>
</dbReference>
<keyword evidence="5" id="KW-1133">Transmembrane helix</keyword>
<dbReference type="SUPFAM" id="SSF56601">
    <property type="entry name" value="beta-lactamase/transpeptidase-like"/>
    <property type="match status" value="1"/>
</dbReference>
<evidence type="ECO:0000259" key="6">
    <source>
        <dbReference type="Pfam" id="PF00905"/>
    </source>
</evidence>
<proteinExistence type="inferred from homology"/>
<sequence>MDDVTRSRGRRPAGDRPVRPARQPAREPARPARRPSRPATASKTTKTAKSAKPAKPAKAKAPGRRPARPAAARPAATTRRPGRLRRRPRGSLRGSSTFRLRAGFVLIAMVLSLFGARLVQLQGIDPQQYAAMAAAEGEVSVVLPAERGDILDRNGRPLADSIDGLMIAADPSLTSGKAPQLATFLTRRLGVDYFETLEHLRAPTRFEYIAREVPAAEAREVVDDAAEKGFVGLETREDPVRVYPARTIAANLVGFLGTPHKDGSARPLAGFEDSFNTYLSGTDGEARYQVGSNGSRIPLGDNVMVPARDGTDLTTTIDSDLQWYAQQVLAETVRAARADSGFAVVLDSRTGEVLALPDYPTYDAAEPDLSPESLYSSRALTDVYEPGSVQKVLTVAGLVDAGLVTDRTRFEVPGVLLRQDRPIHDYFEHGTIKLTMAGILAKSSNIGTVMAADEYAPGQLRRYLKGFGLGTRTGVGVPGETNGILPAGADWTSQTGDRIAFGQSLSVNALQMAAAVNTIANGGVRVDPSLVRGTATLDDGTEVGSGAATTRRVVSEDAARQTTLMMERVIDPEAGVAPGAAVPGYRVAGKTGTAQRVGEAGTYDGTFTVSFAGFAPADDPRFTVYVVVQNPRNGGGGGSVAGPAFSKIMGHALRRYGVPPTGTQPSRLPVEW</sequence>
<feature type="compositionally biased region" description="Basic residues" evidence="4">
    <location>
        <begin position="55"/>
        <end position="67"/>
    </location>
</feature>
<comment type="subcellular location">
    <subcellularLocation>
        <location evidence="1">Membrane</location>
    </subcellularLocation>
</comment>
<evidence type="ECO:0000313" key="9">
    <source>
        <dbReference type="Proteomes" id="UP001500221"/>
    </source>
</evidence>
<evidence type="ECO:0000256" key="2">
    <source>
        <dbReference type="ARBA" id="ARBA00007171"/>
    </source>
</evidence>
<dbReference type="InterPro" id="IPR001460">
    <property type="entry name" value="PCN-bd_Tpept"/>
</dbReference>
<dbReference type="PANTHER" id="PTHR30627">
    <property type="entry name" value="PEPTIDOGLYCAN D,D-TRANSPEPTIDASE"/>
    <property type="match status" value="1"/>
</dbReference>
<dbReference type="GO" id="GO:0051301">
    <property type="term" value="P:cell division"/>
    <property type="evidence" value="ECO:0007669"/>
    <property type="project" value="UniProtKB-KW"/>
</dbReference>
<evidence type="ECO:0000259" key="7">
    <source>
        <dbReference type="Pfam" id="PF03717"/>
    </source>
</evidence>
<evidence type="ECO:0000256" key="5">
    <source>
        <dbReference type="SAM" id="Phobius"/>
    </source>
</evidence>
<protein>
    <submittedName>
        <fullName evidence="8">Cell division protein FtsI</fullName>
    </submittedName>
</protein>
<evidence type="ECO:0000313" key="8">
    <source>
        <dbReference type="EMBL" id="GAA5151173.1"/>
    </source>
</evidence>
<comment type="similarity">
    <text evidence="2">Belongs to the transpeptidase family.</text>
</comment>
<dbReference type="PANTHER" id="PTHR30627:SF1">
    <property type="entry name" value="PEPTIDOGLYCAN D,D-TRANSPEPTIDASE FTSI"/>
    <property type="match status" value="1"/>
</dbReference>
<comment type="caution">
    <text evidence="8">The sequence shown here is derived from an EMBL/GenBank/DDBJ whole genome shotgun (WGS) entry which is preliminary data.</text>
</comment>
<dbReference type="Gene3D" id="3.90.1310.10">
    <property type="entry name" value="Penicillin-binding protein 2a (Domain 2)"/>
    <property type="match status" value="1"/>
</dbReference>
<feature type="transmembrane region" description="Helical" evidence="5">
    <location>
        <begin position="98"/>
        <end position="119"/>
    </location>
</feature>
<evidence type="ECO:0000256" key="3">
    <source>
        <dbReference type="ARBA" id="ARBA00023136"/>
    </source>
</evidence>
<feature type="compositionally biased region" description="Low complexity" evidence="4">
    <location>
        <begin position="68"/>
        <end position="79"/>
    </location>
</feature>
<evidence type="ECO:0000256" key="1">
    <source>
        <dbReference type="ARBA" id="ARBA00004370"/>
    </source>
</evidence>
<dbReference type="InterPro" id="IPR036138">
    <property type="entry name" value="PBP_dimer_sf"/>
</dbReference>
<keyword evidence="8" id="KW-0132">Cell division</keyword>
<dbReference type="Gene3D" id="3.30.450.330">
    <property type="match status" value="1"/>
</dbReference>
<feature type="region of interest" description="Disordered" evidence="4">
    <location>
        <begin position="1"/>
        <end position="93"/>
    </location>
</feature>
<dbReference type="Pfam" id="PF03717">
    <property type="entry name" value="PBP_dimer"/>
    <property type="match status" value="1"/>
</dbReference>
<keyword evidence="9" id="KW-1185">Reference proteome</keyword>
<keyword evidence="5" id="KW-0812">Transmembrane</keyword>
<reference evidence="9" key="1">
    <citation type="journal article" date="2019" name="Int. J. Syst. Evol. Microbiol.">
        <title>The Global Catalogue of Microorganisms (GCM) 10K type strain sequencing project: providing services to taxonomists for standard genome sequencing and annotation.</title>
        <authorList>
            <consortium name="The Broad Institute Genomics Platform"/>
            <consortium name="The Broad Institute Genome Sequencing Center for Infectious Disease"/>
            <person name="Wu L."/>
            <person name="Ma J."/>
        </authorList>
    </citation>
    <scope>NUCLEOTIDE SEQUENCE [LARGE SCALE GENOMIC DNA]</scope>
    <source>
        <strain evidence="9">JCM 18459</strain>
    </source>
</reference>
<dbReference type="EMBL" id="BAABKG010000003">
    <property type="protein sequence ID" value="GAA5151173.1"/>
    <property type="molecule type" value="Genomic_DNA"/>
</dbReference>
<feature type="compositionally biased region" description="Basic residues" evidence="4">
    <location>
        <begin position="80"/>
        <end position="90"/>
    </location>
</feature>
<organism evidence="8 9">
    <name type="scientific">Nocardioides marinquilinus</name>
    <dbReference type="NCBI Taxonomy" id="1210400"/>
    <lineage>
        <taxon>Bacteria</taxon>
        <taxon>Bacillati</taxon>
        <taxon>Actinomycetota</taxon>
        <taxon>Actinomycetes</taxon>
        <taxon>Propionibacteriales</taxon>
        <taxon>Nocardioidaceae</taxon>
        <taxon>Nocardioides</taxon>
    </lineage>
</organism>
<dbReference type="InterPro" id="IPR012338">
    <property type="entry name" value="Beta-lactam/transpept-like"/>
</dbReference>
<gene>
    <name evidence="8" type="primary">ftsI</name>
    <name evidence="8" type="ORF">GCM10023340_29620</name>
</gene>
<feature type="domain" description="Penicillin-binding protein dimerisation" evidence="7">
    <location>
        <begin position="143"/>
        <end position="297"/>
    </location>
</feature>
<dbReference type="InterPro" id="IPR005311">
    <property type="entry name" value="PBP_dimer"/>
</dbReference>
<feature type="compositionally biased region" description="Basic and acidic residues" evidence="4">
    <location>
        <begin position="1"/>
        <end position="30"/>
    </location>
</feature>
<dbReference type="SUPFAM" id="SSF56519">
    <property type="entry name" value="Penicillin binding protein dimerisation domain"/>
    <property type="match status" value="1"/>
</dbReference>
<feature type="domain" description="Penicillin-binding protein transpeptidase" evidence="6">
    <location>
        <begin position="341"/>
        <end position="649"/>
    </location>
</feature>
<keyword evidence="8" id="KW-0131">Cell cycle</keyword>
<evidence type="ECO:0000256" key="4">
    <source>
        <dbReference type="SAM" id="MobiDB-lite"/>
    </source>
</evidence>
<accession>A0ABP9PSC3</accession>
<name>A0ABP9PSC3_9ACTN</name>
<keyword evidence="3 5" id="KW-0472">Membrane</keyword>
<dbReference type="Gene3D" id="3.40.710.10">
    <property type="entry name" value="DD-peptidase/beta-lactamase superfamily"/>
    <property type="match status" value="1"/>
</dbReference>
<feature type="compositionally biased region" description="Low complexity" evidence="4">
    <location>
        <begin position="37"/>
        <end position="54"/>
    </location>
</feature>